<dbReference type="OrthoDB" id="9795921at2"/>
<protein>
    <submittedName>
        <fullName evidence="1">Uncharacterized protein</fullName>
    </submittedName>
</protein>
<keyword evidence="2" id="KW-1185">Reference proteome</keyword>
<reference evidence="1 2" key="1">
    <citation type="submission" date="2016-11" db="EMBL/GenBank/DDBJ databases">
        <authorList>
            <person name="Jaros S."/>
            <person name="Januszkiewicz K."/>
            <person name="Wedrychowicz H."/>
        </authorList>
    </citation>
    <scope>NUCLEOTIDE SEQUENCE [LARGE SCALE GENOMIC DNA]</scope>
    <source>
        <strain evidence="1 2">DSM 19022</strain>
    </source>
</reference>
<organism evidence="1 2">
    <name type="scientific">Lutispora thermophila DSM 19022</name>
    <dbReference type="NCBI Taxonomy" id="1122184"/>
    <lineage>
        <taxon>Bacteria</taxon>
        <taxon>Bacillati</taxon>
        <taxon>Bacillota</taxon>
        <taxon>Clostridia</taxon>
        <taxon>Lutisporales</taxon>
        <taxon>Lutisporaceae</taxon>
        <taxon>Lutispora</taxon>
    </lineage>
</organism>
<dbReference type="EMBL" id="FQZS01000021">
    <property type="protein sequence ID" value="SHJ22259.1"/>
    <property type="molecule type" value="Genomic_DNA"/>
</dbReference>
<proteinExistence type="predicted"/>
<dbReference type="RefSeq" id="WP_073026808.1">
    <property type="nucleotide sequence ID" value="NZ_FQZS01000021.1"/>
</dbReference>
<name>A0A1M6HJC4_9FIRM</name>
<accession>A0A1M6HJC4</accession>
<dbReference type="AlphaFoldDB" id="A0A1M6HJC4"/>
<dbReference type="Proteomes" id="UP000184442">
    <property type="component" value="Unassembled WGS sequence"/>
</dbReference>
<evidence type="ECO:0000313" key="2">
    <source>
        <dbReference type="Proteomes" id="UP000184442"/>
    </source>
</evidence>
<evidence type="ECO:0000313" key="1">
    <source>
        <dbReference type="EMBL" id="SHJ22259.1"/>
    </source>
</evidence>
<gene>
    <name evidence="1" type="ORF">SAMN02745176_02818</name>
</gene>
<sequence length="89" mass="10286">MEIISFDEIWNRIVSNEGQIFKTKTGKEFIYSVINNGIVTNRTNYILSKNDIKKVFNIMPVEGPGRINDLVRGPAYIWAILNDNRIVKK</sequence>